<organism evidence="1">
    <name type="scientific">marine sediment metagenome</name>
    <dbReference type="NCBI Taxonomy" id="412755"/>
    <lineage>
        <taxon>unclassified sequences</taxon>
        <taxon>metagenomes</taxon>
        <taxon>ecological metagenomes</taxon>
    </lineage>
</organism>
<dbReference type="PROSITE" id="PS51257">
    <property type="entry name" value="PROKAR_LIPOPROTEIN"/>
    <property type="match status" value="1"/>
</dbReference>
<name>X0YI16_9ZZZZ</name>
<evidence type="ECO:0008006" key="2">
    <source>
        <dbReference type="Google" id="ProtNLM"/>
    </source>
</evidence>
<evidence type="ECO:0000313" key="1">
    <source>
        <dbReference type="EMBL" id="GAG55535.1"/>
    </source>
</evidence>
<dbReference type="AlphaFoldDB" id="X0YI16"/>
<protein>
    <recommendedName>
        <fullName evidence="2">Lipoprotein</fullName>
    </recommendedName>
</protein>
<proteinExistence type="predicted"/>
<sequence>MKKKYFLLVLFLILAMFLSGCGGVIIVTPAINEAKVKNVINEYFLAVSNQNWSKAKNCCVYGSDRYYATCQGENLINTLYEHCNIVTINTYAEILSVSIYGNYSEAYLYVSALITACGYYDSDSSYGYYYLQKVGIAGKYTVPSL</sequence>
<reference evidence="1" key="1">
    <citation type="journal article" date="2014" name="Front. Microbiol.">
        <title>High frequency of phylogenetically diverse reductive dehalogenase-homologous genes in deep subseafloor sedimentary metagenomes.</title>
        <authorList>
            <person name="Kawai M."/>
            <person name="Futagami T."/>
            <person name="Toyoda A."/>
            <person name="Takaki Y."/>
            <person name="Nishi S."/>
            <person name="Hori S."/>
            <person name="Arai W."/>
            <person name="Tsubouchi T."/>
            <person name="Morono Y."/>
            <person name="Uchiyama I."/>
            <person name="Ito T."/>
            <person name="Fujiyama A."/>
            <person name="Inagaki F."/>
            <person name="Takami H."/>
        </authorList>
    </citation>
    <scope>NUCLEOTIDE SEQUENCE</scope>
    <source>
        <strain evidence="1">Expedition CK06-06</strain>
    </source>
</reference>
<gene>
    <name evidence="1" type="ORF">S01H4_13509</name>
</gene>
<comment type="caution">
    <text evidence="1">The sequence shown here is derived from an EMBL/GenBank/DDBJ whole genome shotgun (WGS) entry which is preliminary data.</text>
</comment>
<accession>X0YI16</accession>
<dbReference type="EMBL" id="BART01005949">
    <property type="protein sequence ID" value="GAG55535.1"/>
    <property type="molecule type" value="Genomic_DNA"/>
</dbReference>